<dbReference type="AlphaFoldDB" id="A0A1W0E7E5"/>
<keyword evidence="1" id="KW-0240">DNA-directed RNA polymerase</keyword>
<dbReference type="GO" id="GO:0006351">
    <property type="term" value="P:DNA-templated transcription"/>
    <property type="evidence" value="ECO:0007669"/>
    <property type="project" value="InterPro"/>
</dbReference>
<reference evidence="4 5" key="1">
    <citation type="journal article" date="2017" name="Environ. Microbiol.">
        <title>Decay of the glycolytic pathway and adaptation to intranuclear parasitism within Enterocytozoonidae microsporidia.</title>
        <authorList>
            <person name="Wiredu Boakye D."/>
            <person name="Jaroenlak P."/>
            <person name="Prachumwat A."/>
            <person name="Williams T.A."/>
            <person name="Bateman K.S."/>
            <person name="Itsathitphaisarn O."/>
            <person name="Sritunyalucksana K."/>
            <person name="Paszkiewicz K.H."/>
            <person name="Moore K.A."/>
            <person name="Stentiford G.D."/>
            <person name="Williams B.A."/>
        </authorList>
    </citation>
    <scope>NUCLEOTIDE SEQUENCE [LARGE SCALE GENOMIC DNA]</scope>
    <source>
        <strain evidence="4 5">TH1</strain>
    </source>
</reference>
<dbReference type="GO" id="GO:0055029">
    <property type="term" value="C:nuclear DNA-directed RNA polymerase complex"/>
    <property type="evidence" value="ECO:0007669"/>
    <property type="project" value="UniProtKB-ARBA"/>
</dbReference>
<dbReference type="Proteomes" id="UP000192758">
    <property type="component" value="Unassembled WGS sequence"/>
</dbReference>
<dbReference type="EMBL" id="MNPJ01000014">
    <property type="protein sequence ID" value="OQS55079.1"/>
    <property type="molecule type" value="Genomic_DNA"/>
</dbReference>
<gene>
    <name evidence="4" type="ORF">EHP00_327</name>
</gene>
<name>A0A1W0E7E5_9MICR</name>
<dbReference type="VEuPathDB" id="MicrosporidiaDB:EHP00_327"/>
<dbReference type="InterPro" id="IPR036603">
    <property type="entry name" value="RBP11-like"/>
</dbReference>
<organism evidence="4 5">
    <name type="scientific">Ecytonucleospora hepatopenaei</name>
    <dbReference type="NCBI Taxonomy" id="646526"/>
    <lineage>
        <taxon>Eukaryota</taxon>
        <taxon>Fungi</taxon>
        <taxon>Fungi incertae sedis</taxon>
        <taxon>Microsporidia</taxon>
        <taxon>Enterocytozoonidae</taxon>
        <taxon>Ecytonucleospora</taxon>
    </lineage>
</organism>
<dbReference type="Pfam" id="PF13656">
    <property type="entry name" value="RNA_pol_L_2"/>
    <property type="match status" value="1"/>
</dbReference>
<keyword evidence="2" id="KW-0804">Transcription</keyword>
<evidence type="ECO:0000259" key="3">
    <source>
        <dbReference type="Pfam" id="PF13656"/>
    </source>
</evidence>
<accession>A0A1W0E7E5</accession>
<feature type="domain" description="DNA-directed RNA polymerase RBP11-like dimerisation" evidence="3">
    <location>
        <begin position="11"/>
        <end position="92"/>
    </location>
</feature>
<dbReference type="Gene3D" id="3.30.1360.10">
    <property type="entry name" value="RNA polymerase, RBP11-like subunit"/>
    <property type="match status" value="1"/>
</dbReference>
<evidence type="ECO:0000313" key="4">
    <source>
        <dbReference type="EMBL" id="OQS55079.1"/>
    </source>
</evidence>
<dbReference type="InterPro" id="IPR009025">
    <property type="entry name" value="RBP11-like_dimer"/>
</dbReference>
<dbReference type="SUPFAM" id="SSF55257">
    <property type="entry name" value="RBP11-like subunits of RNA polymerase"/>
    <property type="match status" value="1"/>
</dbReference>
<dbReference type="GO" id="GO:0046983">
    <property type="term" value="F:protein dimerization activity"/>
    <property type="evidence" value="ECO:0007669"/>
    <property type="project" value="InterPro"/>
</dbReference>
<evidence type="ECO:0000313" key="5">
    <source>
        <dbReference type="Proteomes" id="UP000192758"/>
    </source>
</evidence>
<comment type="caution">
    <text evidence="4">The sequence shown here is derived from an EMBL/GenBank/DDBJ whole genome shotgun (WGS) entry which is preliminary data.</text>
</comment>
<dbReference type="OrthoDB" id="510325at2759"/>
<evidence type="ECO:0000256" key="1">
    <source>
        <dbReference type="ARBA" id="ARBA00022478"/>
    </source>
</evidence>
<keyword evidence="5" id="KW-1185">Reference proteome</keyword>
<sequence>MNKLNFLNDYQVEIANENHTFMNILKTVLANNWHAKNTDLIVEFCGYTIPHPSEPSALINIQFTKNDEQSEQNIKLALVSACDCIENICDSMLLHLK</sequence>
<proteinExistence type="predicted"/>
<protein>
    <recommendedName>
        <fullName evidence="3">DNA-directed RNA polymerase RBP11-like dimerisation domain-containing protein</fullName>
    </recommendedName>
</protein>
<evidence type="ECO:0000256" key="2">
    <source>
        <dbReference type="ARBA" id="ARBA00023163"/>
    </source>
</evidence>